<dbReference type="AlphaFoldDB" id="A0A8S1U1A6"/>
<protein>
    <submittedName>
        <fullName evidence="1">Uncharacterized protein</fullName>
    </submittedName>
</protein>
<evidence type="ECO:0000313" key="2">
    <source>
        <dbReference type="Proteomes" id="UP000689195"/>
    </source>
</evidence>
<organism evidence="1 2">
    <name type="scientific">Paramecium pentaurelia</name>
    <dbReference type="NCBI Taxonomy" id="43138"/>
    <lineage>
        <taxon>Eukaryota</taxon>
        <taxon>Sar</taxon>
        <taxon>Alveolata</taxon>
        <taxon>Ciliophora</taxon>
        <taxon>Intramacronucleata</taxon>
        <taxon>Oligohymenophorea</taxon>
        <taxon>Peniculida</taxon>
        <taxon>Parameciidae</taxon>
        <taxon>Paramecium</taxon>
    </lineage>
</organism>
<sequence>MGQLRSKEQRGRKLFQFKFQNIMQSFRLIADDSMKFTVGSWFVFDFDGLININTYHQMNCKFHDGEKEKNNLCKRSIDGKIYLGQC</sequence>
<dbReference type="Proteomes" id="UP000689195">
    <property type="component" value="Unassembled WGS sequence"/>
</dbReference>
<dbReference type="EMBL" id="CAJJDO010000030">
    <property type="protein sequence ID" value="CAD8157763.1"/>
    <property type="molecule type" value="Genomic_DNA"/>
</dbReference>
<accession>A0A8S1U1A6</accession>
<gene>
    <name evidence="1" type="ORF">PPENT_87.1.T0300335</name>
</gene>
<keyword evidence="2" id="KW-1185">Reference proteome</keyword>
<name>A0A8S1U1A6_9CILI</name>
<reference evidence="1" key="1">
    <citation type="submission" date="2021-01" db="EMBL/GenBank/DDBJ databases">
        <authorList>
            <consortium name="Genoscope - CEA"/>
            <person name="William W."/>
        </authorList>
    </citation>
    <scope>NUCLEOTIDE SEQUENCE</scope>
</reference>
<comment type="caution">
    <text evidence="1">The sequence shown here is derived from an EMBL/GenBank/DDBJ whole genome shotgun (WGS) entry which is preliminary data.</text>
</comment>
<proteinExistence type="predicted"/>
<evidence type="ECO:0000313" key="1">
    <source>
        <dbReference type="EMBL" id="CAD8157763.1"/>
    </source>
</evidence>